<organism evidence="2 3">
    <name type="scientific">Sphagnum troendelagicum</name>
    <dbReference type="NCBI Taxonomy" id="128251"/>
    <lineage>
        <taxon>Eukaryota</taxon>
        <taxon>Viridiplantae</taxon>
        <taxon>Streptophyta</taxon>
        <taxon>Embryophyta</taxon>
        <taxon>Bryophyta</taxon>
        <taxon>Sphagnophytina</taxon>
        <taxon>Sphagnopsida</taxon>
        <taxon>Sphagnales</taxon>
        <taxon>Sphagnaceae</taxon>
        <taxon>Sphagnum</taxon>
    </lineage>
</organism>
<reference evidence="2" key="1">
    <citation type="submission" date="2024-02" db="EMBL/GenBank/DDBJ databases">
        <authorList>
            <consortium name="ELIXIR-Norway"/>
            <consortium name="Elixir Norway"/>
        </authorList>
    </citation>
    <scope>NUCLEOTIDE SEQUENCE</scope>
</reference>
<dbReference type="PANTHER" id="PTHR47914">
    <property type="entry name" value="ALPHA/BETA-HYDROLASES SUPERFAMILY PROTEIN"/>
    <property type="match status" value="1"/>
</dbReference>
<sequence>MAAVAVATVASVSYVRPVHTMAMAVALKLQDSMPSLMYKSCHGSSPKGDLCCLVHSSRATAVVGSKVQSDSWAAHGVYVRGIRKAANWTLMEEKGKKKGAGMRPHSSLRAAVVETTQPSKQLKTGTWQWSYEGNQLNIHYVEHSGSEGRPSKTLLLLPSLSDVSTTEEWQAVAETLVKQSGSDNWRAVVVDWPGLGLSDRPPIEYTVDVLEKFLIDLVLDANGPLGLTSEDVPVIIGGGHAATIAARAVSKGAINAQAIAAVAPTWAGPLPIVFGRSPTMETRYGLLRGTLRSPGMGWAMYKYLVSSPKNIRLQYLTHVYADADNVTAAVVENRTLLTQREGARFAPAAFLTGLLDPVQSREEFLSLFAELEGKVPVLVLSSMKSPRRSRAEMEALRGAKGVTKFVEIPGALLPQEEYPDDVATLLITFLNEL</sequence>
<dbReference type="EMBL" id="OZ019895">
    <property type="protein sequence ID" value="CAK9219420.1"/>
    <property type="molecule type" value="Genomic_DNA"/>
</dbReference>
<proteinExistence type="predicted"/>
<dbReference type="Pfam" id="PF12697">
    <property type="entry name" value="Abhydrolase_6"/>
    <property type="match status" value="1"/>
</dbReference>
<gene>
    <name evidence="2" type="ORF">CSSPTR1EN2_LOCUS14489</name>
</gene>
<accession>A0ABP0UEP8</accession>
<name>A0ABP0UEP8_9BRYO</name>
<dbReference type="InterPro" id="IPR000073">
    <property type="entry name" value="AB_hydrolase_1"/>
</dbReference>
<dbReference type="Gene3D" id="3.40.50.1820">
    <property type="entry name" value="alpha/beta hydrolase"/>
    <property type="match status" value="1"/>
</dbReference>
<dbReference type="PANTHER" id="PTHR47914:SF1">
    <property type="entry name" value="ALPHA_BETA-HYDROLASES SUPERFAMILY PROTEIN"/>
    <property type="match status" value="1"/>
</dbReference>
<protein>
    <recommendedName>
        <fullName evidence="1">AB hydrolase-1 domain-containing protein</fullName>
    </recommendedName>
</protein>
<feature type="domain" description="AB hydrolase-1" evidence="1">
    <location>
        <begin position="166"/>
        <end position="423"/>
    </location>
</feature>
<dbReference type="Proteomes" id="UP001497512">
    <property type="component" value="Chromosome 3"/>
</dbReference>
<dbReference type="InterPro" id="IPR029058">
    <property type="entry name" value="AB_hydrolase_fold"/>
</dbReference>
<dbReference type="SUPFAM" id="SSF53474">
    <property type="entry name" value="alpha/beta-Hydrolases"/>
    <property type="match status" value="1"/>
</dbReference>
<evidence type="ECO:0000259" key="1">
    <source>
        <dbReference type="Pfam" id="PF12697"/>
    </source>
</evidence>
<evidence type="ECO:0000313" key="2">
    <source>
        <dbReference type="EMBL" id="CAK9219420.1"/>
    </source>
</evidence>
<evidence type="ECO:0000313" key="3">
    <source>
        <dbReference type="Proteomes" id="UP001497512"/>
    </source>
</evidence>
<keyword evidence="3" id="KW-1185">Reference proteome</keyword>